<feature type="transmembrane region" description="Helical" evidence="6">
    <location>
        <begin position="219"/>
        <end position="241"/>
    </location>
</feature>
<keyword evidence="2" id="KW-1003">Cell membrane</keyword>
<feature type="transmembrane region" description="Helical" evidence="6">
    <location>
        <begin position="437"/>
        <end position="454"/>
    </location>
</feature>
<feature type="transmembrane region" description="Helical" evidence="6">
    <location>
        <begin position="381"/>
        <end position="400"/>
    </location>
</feature>
<feature type="transmembrane region" description="Helical" evidence="6">
    <location>
        <begin position="308"/>
        <end position="330"/>
    </location>
</feature>
<feature type="transmembrane region" description="Helical" evidence="6">
    <location>
        <begin position="156"/>
        <end position="175"/>
    </location>
</feature>
<evidence type="ECO:0000256" key="5">
    <source>
        <dbReference type="ARBA" id="ARBA00023136"/>
    </source>
</evidence>
<feature type="transmembrane region" description="Helical" evidence="6">
    <location>
        <begin position="350"/>
        <end position="369"/>
    </location>
</feature>
<dbReference type="GO" id="GO:0005886">
    <property type="term" value="C:plasma membrane"/>
    <property type="evidence" value="ECO:0007669"/>
    <property type="project" value="UniProtKB-SubCell"/>
</dbReference>
<sequence length="470" mass="53334">MCSALVAVEPGAVAFLMCVIFAHLKCSSGKIMKSAIRSGKEQILMGVIYKALFMLITSINALVIVKLLTPEELGIWYIFMALQTLLFILNSALTPNISRQYSIAFTDIGEGFDPRLFHTKVIIIYNKIILVATVMGVFFTLTYLNYVVDIFRLGNASILLSWVIVFASILLEIYFTSYECALNGFGEFKKVNKVNFVSRLILTLSIFTLLLSDVQSNCLLIFCGLYFFSNITKRVMIINLFNHTFKDRGLKESRKTVDFFERIRCKLQKLSFLSLLSSIGGVLIVRSGMFILPFYVPMDQVASYGLTYQLFELGFNVIFTISIIVTPAWISAYKNNPEGLKKSFTWVKYISLLLMLICGLLITFLGNIILEFADVETRVQSVIFCFYLLVIFVLQVNHSISGQLLTIQNKIPFAYASFLSGIFALILSGILIKYYSVFGAIYAILISQLIYNNWKWPYEAYKFLRVHGNV</sequence>
<dbReference type="PANTHER" id="PTHR30250:SF26">
    <property type="entry name" value="PSMA PROTEIN"/>
    <property type="match status" value="1"/>
</dbReference>
<proteinExistence type="predicted"/>
<feature type="transmembrane region" description="Helical" evidence="6">
    <location>
        <begin position="47"/>
        <end position="68"/>
    </location>
</feature>
<gene>
    <name evidence="7" type="primary">wzx</name>
</gene>
<dbReference type="InterPro" id="IPR050833">
    <property type="entry name" value="Poly_Biosynth_Transport"/>
</dbReference>
<feature type="transmembrane region" description="Helical" evidence="6">
    <location>
        <begin position="124"/>
        <end position="144"/>
    </location>
</feature>
<evidence type="ECO:0000256" key="2">
    <source>
        <dbReference type="ARBA" id="ARBA00022475"/>
    </source>
</evidence>
<organism evidence="7">
    <name type="scientific">Escherichia coli</name>
    <dbReference type="NCBI Taxonomy" id="562"/>
    <lineage>
        <taxon>Bacteria</taxon>
        <taxon>Pseudomonadati</taxon>
        <taxon>Pseudomonadota</taxon>
        <taxon>Gammaproteobacteria</taxon>
        <taxon>Enterobacterales</taxon>
        <taxon>Enterobacteriaceae</taxon>
        <taxon>Escherichia</taxon>
    </lineage>
</organism>
<reference evidence="7" key="1">
    <citation type="journal article" date="2016" name="Front. Microbiol.">
        <title>Six Novel O Genotypes from Shiga Toxin-Producing Escherichia coli.</title>
        <authorList>
            <person name="Iguchi A."/>
            <person name="Iyoda S."/>
            <person name="Seto K."/>
            <person name="Nishii H."/>
            <person name="Ohnishi M."/>
            <person name="Mekata H."/>
            <person name="Ogura Y."/>
            <person name="Hayashi T."/>
        </authorList>
    </citation>
    <scope>NUCLEOTIDE SEQUENCE</scope>
    <source>
        <strain evidence="7">81006</strain>
    </source>
</reference>
<feature type="transmembrane region" description="Helical" evidence="6">
    <location>
        <begin position="196"/>
        <end position="213"/>
    </location>
</feature>
<evidence type="ECO:0000313" key="7">
    <source>
        <dbReference type="EMBL" id="BAU71585.1"/>
    </source>
</evidence>
<dbReference type="PANTHER" id="PTHR30250">
    <property type="entry name" value="PST FAMILY PREDICTED COLANIC ACID TRANSPORTER"/>
    <property type="match status" value="1"/>
</dbReference>
<evidence type="ECO:0000256" key="3">
    <source>
        <dbReference type="ARBA" id="ARBA00022692"/>
    </source>
</evidence>
<keyword evidence="5 6" id="KW-0472">Membrane</keyword>
<dbReference type="EMBL" id="LC125929">
    <property type="protein sequence ID" value="BAU71585.1"/>
    <property type="molecule type" value="Genomic_DNA"/>
</dbReference>
<evidence type="ECO:0000256" key="1">
    <source>
        <dbReference type="ARBA" id="ARBA00004651"/>
    </source>
</evidence>
<keyword evidence="4 6" id="KW-1133">Transmembrane helix</keyword>
<feature type="transmembrane region" description="Helical" evidence="6">
    <location>
        <begin position="412"/>
        <end position="431"/>
    </location>
</feature>
<name>A0A146IEC5_ECOLX</name>
<evidence type="ECO:0000256" key="4">
    <source>
        <dbReference type="ARBA" id="ARBA00022989"/>
    </source>
</evidence>
<feature type="transmembrane region" description="Helical" evidence="6">
    <location>
        <begin position="74"/>
        <end position="93"/>
    </location>
</feature>
<feature type="transmembrane region" description="Helical" evidence="6">
    <location>
        <begin position="272"/>
        <end position="296"/>
    </location>
</feature>
<protein>
    <submittedName>
        <fullName evidence="7">O-antigen flippase</fullName>
    </submittedName>
</protein>
<keyword evidence="3 6" id="KW-0812">Transmembrane</keyword>
<dbReference type="AlphaFoldDB" id="A0A146IEC5"/>
<evidence type="ECO:0000256" key="6">
    <source>
        <dbReference type="SAM" id="Phobius"/>
    </source>
</evidence>
<accession>A0A146IEC5</accession>
<feature type="transmembrane region" description="Helical" evidence="6">
    <location>
        <begin position="6"/>
        <end position="26"/>
    </location>
</feature>
<comment type="subcellular location">
    <subcellularLocation>
        <location evidence="1">Cell membrane</location>
        <topology evidence="1">Multi-pass membrane protein</topology>
    </subcellularLocation>
</comment>